<protein>
    <recommendedName>
        <fullName evidence="2">DUF6535 domain-containing protein</fullName>
    </recommendedName>
</protein>
<name>A0A8H6XM98_9AGAR</name>
<dbReference type="Proteomes" id="UP000623467">
    <property type="component" value="Unassembled WGS sequence"/>
</dbReference>
<keyword evidence="4" id="KW-1185">Reference proteome</keyword>
<dbReference type="Pfam" id="PF20153">
    <property type="entry name" value="DUF6535"/>
    <property type="match status" value="1"/>
</dbReference>
<evidence type="ECO:0000313" key="3">
    <source>
        <dbReference type="EMBL" id="KAF7343652.1"/>
    </source>
</evidence>
<dbReference type="AlphaFoldDB" id="A0A8H6XM98"/>
<reference evidence="3" key="1">
    <citation type="submission" date="2020-05" db="EMBL/GenBank/DDBJ databases">
        <title>Mycena genomes resolve the evolution of fungal bioluminescence.</title>
        <authorList>
            <person name="Tsai I.J."/>
        </authorList>
    </citation>
    <scope>NUCLEOTIDE SEQUENCE</scope>
    <source>
        <strain evidence="3">160909Yilan</strain>
    </source>
</reference>
<proteinExistence type="predicted"/>
<dbReference type="OrthoDB" id="3219854at2759"/>
<evidence type="ECO:0000313" key="4">
    <source>
        <dbReference type="Proteomes" id="UP000623467"/>
    </source>
</evidence>
<keyword evidence="1" id="KW-0812">Transmembrane</keyword>
<gene>
    <name evidence="3" type="ORF">MSAN_01986100</name>
</gene>
<dbReference type="InterPro" id="IPR045338">
    <property type="entry name" value="DUF6535"/>
</dbReference>
<feature type="domain" description="DUF6535" evidence="2">
    <location>
        <begin position="80"/>
        <end position="256"/>
    </location>
</feature>
<comment type="caution">
    <text evidence="3">The sequence shown here is derived from an EMBL/GenBank/DDBJ whole genome shotgun (WGS) entry which is preliminary data.</text>
</comment>
<dbReference type="EMBL" id="JACAZH010000023">
    <property type="protein sequence ID" value="KAF7343652.1"/>
    <property type="molecule type" value="Genomic_DNA"/>
</dbReference>
<evidence type="ECO:0000259" key="2">
    <source>
        <dbReference type="Pfam" id="PF20153"/>
    </source>
</evidence>
<sequence length="290" mass="31686">MLQSDLITMAADHERGEAGDLGSVGGKDHGVETSSENTHKIIAAISEQGESLKTLFESAIKAIEAIGPKPKSRDKKIAFWTAYNTLAEEFDKEFKEKYKDDLDTSLIFCLFSAVSSAFIIQIQPELQPDPNGPTQILLSLLVQNITGLPPTLLPPSTLVDQSSAPPTLVVIAQGLLYFSLFATLMASLLAVLGKQWLLYYSSVGQHGTVAERGVERQRKFDGMRRWRFNVVMQIFPLLLQLSLLLFATALSIYLWTIHHIIAGTVFVLTALGVDLTQLSIGNHAGSASCP</sequence>
<feature type="transmembrane region" description="Helical" evidence="1">
    <location>
        <begin position="226"/>
        <end position="246"/>
    </location>
</feature>
<organism evidence="3 4">
    <name type="scientific">Mycena sanguinolenta</name>
    <dbReference type="NCBI Taxonomy" id="230812"/>
    <lineage>
        <taxon>Eukaryota</taxon>
        <taxon>Fungi</taxon>
        <taxon>Dikarya</taxon>
        <taxon>Basidiomycota</taxon>
        <taxon>Agaricomycotina</taxon>
        <taxon>Agaricomycetes</taxon>
        <taxon>Agaricomycetidae</taxon>
        <taxon>Agaricales</taxon>
        <taxon>Marasmiineae</taxon>
        <taxon>Mycenaceae</taxon>
        <taxon>Mycena</taxon>
    </lineage>
</organism>
<accession>A0A8H6XM98</accession>
<keyword evidence="1" id="KW-0472">Membrane</keyword>
<evidence type="ECO:0000256" key="1">
    <source>
        <dbReference type="SAM" id="Phobius"/>
    </source>
</evidence>
<feature type="transmembrane region" description="Helical" evidence="1">
    <location>
        <begin position="168"/>
        <end position="192"/>
    </location>
</feature>
<feature type="transmembrane region" description="Helical" evidence="1">
    <location>
        <begin position="102"/>
        <end position="122"/>
    </location>
</feature>
<feature type="transmembrane region" description="Helical" evidence="1">
    <location>
        <begin position="252"/>
        <end position="273"/>
    </location>
</feature>
<keyword evidence="1" id="KW-1133">Transmembrane helix</keyword>